<dbReference type="EC" id="1.6.99.3" evidence="4"/>
<name>A0A1V5SID2_9BACT</name>
<keyword evidence="2 4" id="KW-0560">Oxidoreductase</keyword>
<dbReference type="PANTHER" id="PTHR43673:SF10">
    <property type="entry name" value="NADH DEHYDROGENASE_NAD(P)H NITROREDUCTASE XCC3605-RELATED"/>
    <property type="match status" value="1"/>
</dbReference>
<comment type="caution">
    <text evidence="4">The sequence shown here is derived from an EMBL/GenBank/DDBJ whole genome shotgun (WGS) entry which is preliminary data.</text>
</comment>
<organism evidence="4">
    <name type="scientific">Candidatus Atribacter allofermentans</name>
    <dbReference type="NCBI Taxonomy" id="1852833"/>
    <lineage>
        <taxon>Bacteria</taxon>
        <taxon>Pseudomonadati</taxon>
        <taxon>Atribacterota</taxon>
        <taxon>Atribacteria</taxon>
        <taxon>Atribacterales</taxon>
        <taxon>Atribacteraceae</taxon>
        <taxon>Atribacter</taxon>
    </lineage>
</organism>
<protein>
    <submittedName>
        <fullName evidence="4">NADH dehydrogenase</fullName>
        <ecNumber evidence="4">1.6.99.3</ecNumber>
    </submittedName>
</protein>
<proteinExistence type="inferred from homology"/>
<dbReference type="SUPFAM" id="SSF55469">
    <property type="entry name" value="FMN-dependent nitroreductase-like"/>
    <property type="match status" value="1"/>
</dbReference>
<dbReference type="InterPro" id="IPR000415">
    <property type="entry name" value="Nitroreductase-like"/>
</dbReference>
<dbReference type="Gene3D" id="3.40.109.10">
    <property type="entry name" value="NADH Oxidase"/>
    <property type="match status" value="1"/>
</dbReference>
<evidence type="ECO:0000256" key="2">
    <source>
        <dbReference type="ARBA" id="ARBA00023002"/>
    </source>
</evidence>
<dbReference type="Proteomes" id="UP000485569">
    <property type="component" value="Unassembled WGS sequence"/>
</dbReference>
<dbReference type="InterPro" id="IPR029479">
    <property type="entry name" value="Nitroreductase"/>
</dbReference>
<feature type="domain" description="Nitroreductase" evidence="3">
    <location>
        <begin position="7"/>
        <end position="65"/>
    </location>
</feature>
<dbReference type="GO" id="GO:0016491">
    <property type="term" value="F:oxidoreductase activity"/>
    <property type="evidence" value="ECO:0007669"/>
    <property type="project" value="UniProtKB-KW"/>
</dbReference>
<reference evidence="4" key="1">
    <citation type="submission" date="2017-02" db="EMBL/GenBank/DDBJ databases">
        <title>Delving into the versatile metabolic prowess of the omnipresent phylum Bacteroidetes.</title>
        <authorList>
            <person name="Nobu M.K."/>
            <person name="Mei R."/>
            <person name="Narihiro T."/>
            <person name="Kuroda K."/>
            <person name="Liu W.-T."/>
        </authorList>
    </citation>
    <scope>NUCLEOTIDE SEQUENCE</scope>
    <source>
        <strain evidence="4">ADurb.Bin276</strain>
    </source>
</reference>
<dbReference type="AlphaFoldDB" id="A0A1V5SID2"/>
<accession>A0A1V5SID2</accession>
<evidence type="ECO:0000259" key="3">
    <source>
        <dbReference type="Pfam" id="PF00881"/>
    </source>
</evidence>
<dbReference type="EMBL" id="MWBQ01000218">
    <property type="protein sequence ID" value="OQA54300.1"/>
    <property type="molecule type" value="Genomic_DNA"/>
</dbReference>
<dbReference type="PANTHER" id="PTHR43673">
    <property type="entry name" value="NAD(P)H NITROREDUCTASE YDGI-RELATED"/>
    <property type="match status" value="1"/>
</dbReference>
<evidence type="ECO:0000256" key="1">
    <source>
        <dbReference type="ARBA" id="ARBA00007118"/>
    </source>
</evidence>
<evidence type="ECO:0000313" key="4">
    <source>
        <dbReference type="EMBL" id="OQA54300.1"/>
    </source>
</evidence>
<dbReference type="Pfam" id="PF00881">
    <property type="entry name" value="Nitroreductase"/>
    <property type="match status" value="1"/>
</dbReference>
<comment type="similarity">
    <text evidence="1">Belongs to the nitroreductase family.</text>
</comment>
<sequence>MDLMEIIRNRRSIRKYRSDEIPQPDLNEVFEAVQLAPSANNLQPWKFILIRNDKKKRLIAQACSGQEFIGEAPIIVVACAVGRGGYIGKYMESWPVDLAIAVTHLILSAWNKGLGTCWIGDFDEDKIREICNIPPSVRVAAITPLGYPVKTVPPTSRRPVERIICQESFSE</sequence>
<gene>
    <name evidence="4" type="primary">nox_2</name>
    <name evidence="4" type="ORF">BWY41_02128</name>
</gene>